<evidence type="ECO:0000313" key="1">
    <source>
        <dbReference type="EMBL" id="EEV18176.1"/>
    </source>
</evidence>
<name>C8PGD8_9BACT</name>
<dbReference type="Proteomes" id="UP000005709">
    <property type="component" value="Unassembled WGS sequence"/>
</dbReference>
<accession>C8PGD8</accession>
<organism evidence="1 2">
    <name type="scientific">Campylobacter gracilis RM3268</name>
    <dbReference type="NCBI Taxonomy" id="553220"/>
    <lineage>
        <taxon>Bacteria</taxon>
        <taxon>Pseudomonadati</taxon>
        <taxon>Campylobacterota</taxon>
        <taxon>Epsilonproteobacteria</taxon>
        <taxon>Campylobacterales</taxon>
        <taxon>Campylobacteraceae</taxon>
        <taxon>Campylobacter</taxon>
    </lineage>
</organism>
<protein>
    <submittedName>
        <fullName evidence="1">Uncharacterized protein</fullName>
    </submittedName>
</protein>
<proteinExistence type="predicted"/>
<evidence type="ECO:0000313" key="2">
    <source>
        <dbReference type="Proteomes" id="UP000005709"/>
    </source>
</evidence>
<gene>
    <name evidence="1" type="ORF">CAMGR0001_0931</name>
</gene>
<dbReference type="AlphaFoldDB" id="C8PGD8"/>
<dbReference type="EMBL" id="ACYG01000019">
    <property type="protein sequence ID" value="EEV18176.1"/>
    <property type="molecule type" value="Genomic_DNA"/>
</dbReference>
<keyword evidence="2" id="KW-1185">Reference proteome</keyword>
<comment type="caution">
    <text evidence="1">The sequence shown here is derived from an EMBL/GenBank/DDBJ whole genome shotgun (WGS) entry which is preliminary data.</text>
</comment>
<sequence length="64" mass="7780">MHERNLARGRHFGDCGQNLDSKDRRMAKFYATPREPCIRREFDEILKARFEAEFKQRLLRRVGR</sequence>
<reference evidence="1 2" key="1">
    <citation type="submission" date="2009-07" db="EMBL/GenBank/DDBJ databases">
        <authorList>
            <person name="Madupu R."/>
            <person name="Sebastian Y."/>
            <person name="Durkin A.S."/>
            <person name="Torralba M."/>
            <person name="Methe B."/>
            <person name="Sutton G.G."/>
            <person name="Strausberg R.L."/>
            <person name="Nelson K.E."/>
        </authorList>
    </citation>
    <scope>NUCLEOTIDE SEQUENCE [LARGE SCALE GENOMIC DNA]</scope>
    <source>
        <strain evidence="1 2">RM3268</strain>
    </source>
</reference>